<name>A0A0K2T4W9_LEPSM</name>
<reference evidence="1" key="1">
    <citation type="submission" date="2014-05" db="EMBL/GenBank/DDBJ databases">
        <authorList>
            <person name="Chronopoulou M."/>
        </authorList>
    </citation>
    <scope>NUCLEOTIDE SEQUENCE</scope>
    <source>
        <tissue evidence="1">Whole organism</tissue>
    </source>
</reference>
<organism evidence="1">
    <name type="scientific">Lepeophtheirus salmonis</name>
    <name type="common">Salmon louse</name>
    <name type="synonym">Caligus salmonis</name>
    <dbReference type="NCBI Taxonomy" id="72036"/>
    <lineage>
        <taxon>Eukaryota</taxon>
        <taxon>Metazoa</taxon>
        <taxon>Ecdysozoa</taxon>
        <taxon>Arthropoda</taxon>
        <taxon>Crustacea</taxon>
        <taxon>Multicrustacea</taxon>
        <taxon>Hexanauplia</taxon>
        <taxon>Copepoda</taxon>
        <taxon>Siphonostomatoida</taxon>
        <taxon>Caligidae</taxon>
        <taxon>Lepeophtheirus</taxon>
    </lineage>
</organism>
<proteinExistence type="predicted"/>
<protein>
    <submittedName>
        <fullName evidence="1">Uncharacterized protein</fullName>
    </submittedName>
</protein>
<dbReference type="AlphaFoldDB" id="A0A0K2T4W9"/>
<sequence length="86" mass="10103">MEITTVSGVFSTPARDFTFFVVSRNFLHLETWDKNKTCLFLFQLSFGGLMKPCHFKNNGDKIVIKSYYKFWVSTLYNHNKAKIKLI</sequence>
<accession>A0A0K2T4W9</accession>
<evidence type="ECO:0000313" key="1">
    <source>
        <dbReference type="EMBL" id="CDW21073.1"/>
    </source>
</evidence>
<dbReference type="EMBL" id="HACA01003712">
    <property type="protein sequence ID" value="CDW21073.1"/>
    <property type="molecule type" value="Transcribed_RNA"/>
</dbReference>